<dbReference type="SUPFAM" id="SSF57196">
    <property type="entry name" value="EGF/Laminin"/>
    <property type="match status" value="1"/>
</dbReference>
<evidence type="ECO:0000259" key="4">
    <source>
        <dbReference type="PROSITE" id="PS50026"/>
    </source>
</evidence>
<keyword evidence="1 3" id="KW-0732">Signal</keyword>
<dbReference type="EMBL" id="CAJPWZ010002127">
    <property type="protein sequence ID" value="CAG2230965.1"/>
    <property type="molecule type" value="Genomic_DNA"/>
</dbReference>
<protein>
    <recommendedName>
        <fullName evidence="4">EGF-like domain-containing protein</fullName>
    </recommendedName>
</protein>
<dbReference type="SUPFAM" id="SSF63707">
    <property type="entry name" value="Ganglioside M2 (gm2) activator"/>
    <property type="match status" value="1"/>
</dbReference>
<dbReference type="OrthoDB" id="6101610at2759"/>
<comment type="caution">
    <text evidence="2">Lacks conserved residue(s) required for the propagation of feature annotation.</text>
</comment>
<gene>
    <name evidence="5" type="ORF">MEDL_43772</name>
</gene>
<feature type="disulfide bond" evidence="2">
    <location>
        <begin position="151"/>
        <end position="160"/>
    </location>
</feature>
<dbReference type="Gene3D" id="2.10.25.10">
    <property type="entry name" value="Laminin"/>
    <property type="match status" value="1"/>
</dbReference>
<comment type="caution">
    <text evidence="5">The sequence shown here is derived from an EMBL/GenBank/DDBJ whole genome shotgun (WGS) entry which is preliminary data.</text>
</comment>
<feature type="chain" id="PRO_5035832289" description="EGF-like domain-containing protein" evidence="3">
    <location>
        <begin position="28"/>
        <end position="232"/>
    </location>
</feature>
<dbReference type="AlphaFoldDB" id="A0A8S3TBU5"/>
<dbReference type="PROSITE" id="PS00022">
    <property type="entry name" value="EGF_1"/>
    <property type="match status" value="1"/>
</dbReference>
<reference evidence="5" key="1">
    <citation type="submission" date="2021-03" db="EMBL/GenBank/DDBJ databases">
        <authorList>
            <person name="Bekaert M."/>
        </authorList>
    </citation>
    <scope>NUCLEOTIDE SEQUENCE</scope>
</reference>
<evidence type="ECO:0000313" key="6">
    <source>
        <dbReference type="Proteomes" id="UP000683360"/>
    </source>
</evidence>
<evidence type="ECO:0000256" key="2">
    <source>
        <dbReference type="PROSITE-ProRule" id="PRU00076"/>
    </source>
</evidence>
<feature type="signal peptide" evidence="3">
    <location>
        <begin position="1"/>
        <end position="27"/>
    </location>
</feature>
<organism evidence="5 6">
    <name type="scientific">Mytilus edulis</name>
    <name type="common">Blue mussel</name>
    <dbReference type="NCBI Taxonomy" id="6550"/>
    <lineage>
        <taxon>Eukaryota</taxon>
        <taxon>Metazoa</taxon>
        <taxon>Spiralia</taxon>
        <taxon>Lophotrochozoa</taxon>
        <taxon>Mollusca</taxon>
        <taxon>Bivalvia</taxon>
        <taxon>Autobranchia</taxon>
        <taxon>Pteriomorphia</taxon>
        <taxon>Mytilida</taxon>
        <taxon>Mytiloidea</taxon>
        <taxon>Mytilidae</taxon>
        <taxon>Mytilinae</taxon>
        <taxon>Mytilus</taxon>
    </lineage>
</organism>
<dbReference type="FunFam" id="2.10.25.10:FF:000279">
    <property type="entry name" value="Neurogenic locus notch 1"/>
    <property type="match status" value="1"/>
</dbReference>
<dbReference type="InterPro" id="IPR000742">
    <property type="entry name" value="EGF"/>
</dbReference>
<proteinExistence type="predicted"/>
<sequence length="232" mass="25252">MSGALSDYYVQALLTCVLHCILLELFSQQIAVQIPVYTVFATTVRRGSAVAVVPAIRDLHVQIAVQIPVFTEFATTIHRDTAVAVVPAIRDLHVQIAVQIPVFTEFATTIHRDTAVAVVPAIKGSTCTACMSAPCLHGTCHASLNGYKCTCEYGYTGSSCDTGDPATRAITFSHFDLSPKPILVPGNITTAYDITIHRKIAKSTHLRLNVTMDKKLLHNWHTVPCAHRVGTW</sequence>
<keyword evidence="2" id="KW-1015">Disulfide bond</keyword>
<dbReference type="SMART" id="SM00181">
    <property type="entry name" value="EGF"/>
    <property type="match status" value="1"/>
</dbReference>
<evidence type="ECO:0000256" key="3">
    <source>
        <dbReference type="SAM" id="SignalP"/>
    </source>
</evidence>
<dbReference type="Proteomes" id="UP000683360">
    <property type="component" value="Unassembled WGS sequence"/>
</dbReference>
<keyword evidence="6" id="KW-1185">Reference proteome</keyword>
<name>A0A8S3TBU5_MYTED</name>
<evidence type="ECO:0000256" key="1">
    <source>
        <dbReference type="ARBA" id="ARBA00022729"/>
    </source>
</evidence>
<accession>A0A8S3TBU5</accession>
<dbReference type="CDD" id="cd00054">
    <property type="entry name" value="EGF_CA"/>
    <property type="match status" value="1"/>
</dbReference>
<dbReference type="Gene3D" id="2.70.220.10">
    <property type="entry name" value="Ganglioside GM2 activator"/>
    <property type="match status" value="1"/>
</dbReference>
<feature type="domain" description="EGF-like" evidence="4">
    <location>
        <begin position="131"/>
        <end position="161"/>
    </location>
</feature>
<evidence type="ECO:0000313" key="5">
    <source>
        <dbReference type="EMBL" id="CAG2230965.1"/>
    </source>
</evidence>
<keyword evidence="2" id="KW-0245">EGF-like domain</keyword>
<dbReference type="PROSITE" id="PS01186">
    <property type="entry name" value="EGF_2"/>
    <property type="match status" value="1"/>
</dbReference>
<dbReference type="PROSITE" id="PS50026">
    <property type="entry name" value="EGF_3"/>
    <property type="match status" value="1"/>
</dbReference>
<dbReference type="InterPro" id="IPR036846">
    <property type="entry name" value="GM2-AP_sf"/>
</dbReference>